<dbReference type="EMBL" id="RDRA01000087">
    <property type="protein sequence ID" value="RXG83806.1"/>
    <property type="molecule type" value="Genomic_DNA"/>
</dbReference>
<evidence type="ECO:0000313" key="2">
    <source>
        <dbReference type="Proteomes" id="UP000289946"/>
    </source>
</evidence>
<keyword evidence="2" id="KW-1185">Reference proteome</keyword>
<comment type="caution">
    <text evidence="1">The sequence shown here is derived from an EMBL/GenBank/DDBJ whole genome shotgun (WGS) entry which is preliminary data.</text>
</comment>
<name>A0ABY0D877_9BRAD</name>
<evidence type="ECO:0000313" key="1">
    <source>
        <dbReference type="EMBL" id="RXG83806.1"/>
    </source>
</evidence>
<reference evidence="1 2" key="1">
    <citation type="submission" date="2018-10" db="EMBL/GenBank/DDBJ databases">
        <title>Bradyrhizobium sp. nov., isolated from effective nodules of peanut in China.</title>
        <authorList>
            <person name="Li Y."/>
        </authorList>
    </citation>
    <scope>NUCLEOTIDE SEQUENCE [LARGE SCALE GENOMIC DNA]</scope>
    <source>
        <strain evidence="1 2">CCBAU 51781</strain>
    </source>
</reference>
<dbReference type="Proteomes" id="UP000289946">
    <property type="component" value="Unassembled WGS sequence"/>
</dbReference>
<gene>
    <name evidence="1" type="ORF">EAS62_40045</name>
</gene>
<sequence length="93" mass="10714">METFAGREVDAPAFIAETTYEASTPAIVKPYAAYRWKEQPRSKADRQMGLRDPAQPKLSSRRAAIHFRLGGETFQFTHKVRRRGDSSRHRHLD</sequence>
<accession>A0ABY0D877</accession>
<proteinExistence type="predicted"/>
<protein>
    <submittedName>
        <fullName evidence="1">Uncharacterized protein</fullName>
    </submittedName>
</protein>
<organism evidence="1 2">
    <name type="scientific">Bradyrhizobium zhanjiangense</name>
    <dbReference type="NCBI Taxonomy" id="1325107"/>
    <lineage>
        <taxon>Bacteria</taxon>
        <taxon>Pseudomonadati</taxon>
        <taxon>Pseudomonadota</taxon>
        <taxon>Alphaproteobacteria</taxon>
        <taxon>Hyphomicrobiales</taxon>
        <taxon>Nitrobacteraceae</taxon>
        <taxon>Bradyrhizobium</taxon>
    </lineage>
</organism>